<feature type="non-terminal residue" evidence="10">
    <location>
        <position position="105"/>
    </location>
</feature>
<dbReference type="Pfam" id="PF00533">
    <property type="entry name" value="BRCT"/>
    <property type="match status" value="1"/>
</dbReference>
<evidence type="ECO:0000256" key="4">
    <source>
        <dbReference type="ARBA" id="ARBA00022763"/>
    </source>
</evidence>
<dbReference type="KEGG" id="tng:GSTEN00019399G001"/>
<keyword evidence="4" id="KW-0227">DNA damage</keyword>
<evidence type="ECO:0000256" key="8">
    <source>
        <dbReference type="ARBA" id="ARBA00023242"/>
    </source>
</evidence>
<dbReference type="GO" id="GO:0045944">
    <property type="term" value="P:positive regulation of transcription by RNA polymerase II"/>
    <property type="evidence" value="ECO:0007669"/>
    <property type="project" value="TreeGrafter"/>
</dbReference>
<feature type="domain" description="BRCT" evidence="9">
    <location>
        <begin position="1"/>
        <end position="74"/>
    </location>
</feature>
<comment type="caution">
    <text evidence="10">The sequence shown here is derived from an EMBL/GenBank/DDBJ whole genome shotgun (WGS) entry which is preliminary data.</text>
</comment>
<evidence type="ECO:0000256" key="5">
    <source>
        <dbReference type="ARBA" id="ARBA00022771"/>
    </source>
</evidence>
<proteinExistence type="predicted"/>
<dbReference type="PANTHER" id="PTHR13763">
    <property type="entry name" value="BREAST CANCER TYPE 1 SUSCEPTIBILITY PROTEIN BRCA1"/>
    <property type="match status" value="1"/>
</dbReference>
<organism evidence="10">
    <name type="scientific">Tetraodon nigroviridis</name>
    <name type="common">Spotted green pufferfish</name>
    <name type="synonym">Chelonodon nigroviridis</name>
    <dbReference type="NCBI Taxonomy" id="99883"/>
    <lineage>
        <taxon>Eukaryota</taxon>
        <taxon>Metazoa</taxon>
        <taxon>Chordata</taxon>
        <taxon>Craniata</taxon>
        <taxon>Vertebrata</taxon>
        <taxon>Euteleostomi</taxon>
        <taxon>Actinopterygii</taxon>
        <taxon>Neopterygii</taxon>
        <taxon>Teleostei</taxon>
        <taxon>Neoteleostei</taxon>
        <taxon>Acanthomorphata</taxon>
        <taxon>Eupercaria</taxon>
        <taxon>Tetraodontiformes</taxon>
        <taxon>Tetradontoidea</taxon>
        <taxon>Tetraodontidae</taxon>
        <taxon>Tetraodon</taxon>
    </lineage>
</organism>
<dbReference type="InterPro" id="IPR036420">
    <property type="entry name" value="BRCT_dom_sf"/>
</dbReference>
<protein>
    <submittedName>
        <fullName evidence="10">(spotted green pufferfish) hypothetical protein</fullName>
    </submittedName>
</protein>
<dbReference type="InterPro" id="IPR001357">
    <property type="entry name" value="BRCT_dom"/>
</dbReference>
<evidence type="ECO:0000256" key="2">
    <source>
        <dbReference type="ARBA" id="ARBA00022723"/>
    </source>
</evidence>
<dbReference type="InterPro" id="IPR031099">
    <property type="entry name" value="BRCA1-associated"/>
</dbReference>
<keyword evidence="8" id="KW-0539">Nucleus</keyword>
<keyword evidence="6" id="KW-0862">Zinc</keyword>
<dbReference type="PROSITE" id="PS50172">
    <property type="entry name" value="BRCT"/>
    <property type="match status" value="1"/>
</dbReference>
<reference evidence="10" key="2">
    <citation type="submission" date="2004-02" db="EMBL/GenBank/DDBJ databases">
        <authorList>
            <consortium name="Genoscope"/>
            <consortium name="Whitehead Institute Centre for Genome Research"/>
        </authorList>
    </citation>
    <scope>NUCLEOTIDE SEQUENCE</scope>
</reference>
<dbReference type="GO" id="GO:0007095">
    <property type="term" value="P:mitotic G2 DNA damage checkpoint signaling"/>
    <property type="evidence" value="ECO:0007669"/>
    <property type="project" value="TreeGrafter"/>
</dbReference>
<evidence type="ECO:0000256" key="7">
    <source>
        <dbReference type="ARBA" id="ARBA00023204"/>
    </source>
</evidence>
<dbReference type="GO" id="GO:0000724">
    <property type="term" value="P:double-strand break repair via homologous recombination"/>
    <property type="evidence" value="ECO:0007669"/>
    <property type="project" value="TreeGrafter"/>
</dbReference>
<reference evidence="10" key="1">
    <citation type="journal article" date="2004" name="Nature">
        <title>Genome duplication in the teleost fish Tetraodon nigroviridis reveals the early vertebrate proto-karyotype.</title>
        <authorList>
            <person name="Jaillon O."/>
            <person name="Aury J.-M."/>
            <person name="Brunet F."/>
            <person name="Petit J.-L."/>
            <person name="Stange-Thomann N."/>
            <person name="Mauceli E."/>
            <person name="Bouneau L."/>
            <person name="Fischer C."/>
            <person name="Ozouf-Costaz C."/>
            <person name="Bernot A."/>
            <person name="Nicaud S."/>
            <person name="Jaffe D."/>
            <person name="Fisher S."/>
            <person name="Lutfalla G."/>
            <person name="Dossat C."/>
            <person name="Segurens B."/>
            <person name="Dasilva C."/>
            <person name="Salanoubat M."/>
            <person name="Levy M."/>
            <person name="Boudet N."/>
            <person name="Castellano S."/>
            <person name="Anthouard V."/>
            <person name="Jubin C."/>
            <person name="Castelli V."/>
            <person name="Katinka M."/>
            <person name="Vacherie B."/>
            <person name="Biemont C."/>
            <person name="Skalli Z."/>
            <person name="Cattolico L."/>
            <person name="Poulain J."/>
            <person name="De Berardinis V."/>
            <person name="Cruaud C."/>
            <person name="Duprat S."/>
            <person name="Brottier P."/>
            <person name="Coutanceau J.-P."/>
            <person name="Gouzy J."/>
            <person name="Parra G."/>
            <person name="Lardier G."/>
            <person name="Chapple C."/>
            <person name="McKernan K.J."/>
            <person name="McEwan P."/>
            <person name="Bosak S."/>
            <person name="Kellis M."/>
            <person name="Volff J.-N."/>
            <person name="Guigo R."/>
            <person name="Zody M.C."/>
            <person name="Mesirov J."/>
            <person name="Lindblad-Toh K."/>
            <person name="Birren B."/>
            <person name="Nusbaum C."/>
            <person name="Kahn D."/>
            <person name="Robinson-Rechavi M."/>
            <person name="Laudet V."/>
            <person name="Schachter V."/>
            <person name="Quetier F."/>
            <person name="Saurin W."/>
            <person name="Scarpelli C."/>
            <person name="Wincker P."/>
            <person name="Lander E.S."/>
            <person name="Weissenbach J."/>
            <person name="Roest Crollius H."/>
        </authorList>
    </citation>
    <scope>NUCLEOTIDE SEQUENCE [LARGE SCALE GENOMIC DNA]</scope>
</reference>
<name>Q4SET3_TETNG</name>
<evidence type="ECO:0000256" key="3">
    <source>
        <dbReference type="ARBA" id="ARBA00022737"/>
    </source>
</evidence>
<dbReference type="GO" id="GO:0031436">
    <property type="term" value="C:BRCA1-BARD1 complex"/>
    <property type="evidence" value="ECO:0007669"/>
    <property type="project" value="TreeGrafter"/>
</dbReference>
<gene>
    <name evidence="10" type="ORF">GSTENG00019399001</name>
</gene>
<dbReference type="EMBL" id="CAAE01014613">
    <property type="protein sequence ID" value="CAG00849.1"/>
    <property type="molecule type" value="Genomic_DNA"/>
</dbReference>
<sequence>ITVKKFAKRIGATVVSQVTPEVTHVVMHTDEQLVCERTLKYFLGIAGRKWVVSFQWISECIKQKKLLNETLFEVRGDVVNGFNHQGPMKARATADNNVSLEKLPL</sequence>
<evidence type="ECO:0000313" key="10">
    <source>
        <dbReference type="EMBL" id="CAG00849.1"/>
    </source>
</evidence>
<dbReference type="GO" id="GO:0043009">
    <property type="term" value="P:chordate embryonic development"/>
    <property type="evidence" value="ECO:0007669"/>
    <property type="project" value="TreeGrafter"/>
</dbReference>
<dbReference type="GO" id="GO:0004842">
    <property type="term" value="F:ubiquitin-protein transferase activity"/>
    <property type="evidence" value="ECO:0007669"/>
    <property type="project" value="TreeGrafter"/>
</dbReference>
<dbReference type="Gene3D" id="3.40.50.10190">
    <property type="entry name" value="BRCT domain"/>
    <property type="match status" value="1"/>
</dbReference>
<dbReference type="FunFam" id="3.40.50.10190:FF:000006">
    <property type="entry name" value="Breast cancer type 1 susceptibility protein homolog"/>
    <property type="match status" value="1"/>
</dbReference>
<dbReference type="AlphaFoldDB" id="Q4SET3"/>
<accession>Q4SET3</accession>
<keyword evidence="7" id="KW-0234">DNA repair</keyword>
<dbReference type="GO" id="GO:0070531">
    <property type="term" value="C:BRCA1-A complex"/>
    <property type="evidence" value="ECO:0007669"/>
    <property type="project" value="TreeGrafter"/>
</dbReference>
<comment type="subcellular location">
    <subcellularLocation>
        <location evidence="1">Nucleus</location>
    </subcellularLocation>
</comment>
<keyword evidence="5" id="KW-0863">Zinc-finger</keyword>
<evidence type="ECO:0000256" key="1">
    <source>
        <dbReference type="ARBA" id="ARBA00004123"/>
    </source>
</evidence>
<keyword evidence="3" id="KW-0677">Repeat</keyword>
<dbReference type="GO" id="GO:0008270">
    <property type="term" value="F:zinc ion binding"/>
    <property type="evidence" value="ECO:0007669"/>
    <property type="project" value="UniProtKB-KW"/>
</dbReference>
<keyword evidence="2" id="KW-0479">Metal-binding</keyword>
<evidence type="ECO:0000259" key="9">
    <source>
        <dbReference type="PROSITE" id="PS50172"/>
    </source>
</evidence>
<dbReference type="SUPFAM" id="SSF52113">
    <property type="entry name" value="BRCT domain"/>
    <property type="match status" value="1"/>
</dbReference>
<dbReference type="OrthoDB" id="6105938at2759"/>
<dbReference type="PANTHER" id="PTHR13763:SF0">
    <property type="entry name" value="BREAST CANCER TYPE 1 SUSCEPTIBILITY PROTEIN"/>
    <property type="match status" value="1"/>
</dbReference>
<evidence type="ECO:0000256" key="6">
    <source>
        <dbReference type="ARBA" id="ARBA00022833"/>
    </source>
</evidence>